<gene>
    <name evidence="2" type="ORF">NZD89_21395</name>
</gene>
<feature type="region of interest" description="Disordered" evidence="1">
    <location>
        <begin position="68"/>
        <end position="110"/>
    </location>
</feature>
<keyword evidence="3" id="KW-1185">Reference proteome</keyword>
<evidence type="ECO:0000313" key="2">
    <source>
        <dbReference type="EMBL" id="WAH40824.1"/>
    </source>
</evidence>
<proteinExistence type="predicted"/>
<reference evidence="2" key="1">
    <citation type="submission" date="2022-08" db="EMBL/GenBank/DDBJ databases">
        <title>Alicyclobacillus fastidiosus DSM 17978, complete genome.</title>
        <authorList>
            <person name="Wang Q."/>
            <person name="Cai R."/>
            <person name="Wang Z."/>
        </authorList>
    </citation>
    <scope>NUCLEOTIDE SEQUENCE</scope>
    <source>
        <strain evidence="2">DSM 17978</strain>
    </source>
</reference>
<dbReference type="Proteomes" id="UP001164761">
    <property type="component" value="Chromosome"/>
</dbReference>
<evidence type="ECO:0000313" key="3">
    <source>
        <dbReference type="Proteomes" id="UP001164761"/>
    </source>
</evidence>
<sequence length="130" mass="15032">MSKKSKQHKRRTDVDIFDKPDYAMDVVAEKPKKAPKEKPKEEAFHVGDTIGNQAASKLAALRAQLEDAAEKQQQVKATKPRRPVRTAKERLDENPDLSFAELFDPQEDEEVSFDDLLKDSKLDWRYFKDE</sequence>
<protein>
    <submittedName>
        <fullName evidence="2">Uncharacterized protein</fullName>
    </submittedName>
</protein>
<dbReference type="EMBL" id="CP104067">
    <property type="protein sequence ID" value="WAH40824.1"/>
    <property type="molecule type" value="Genomic_DNA"/>
</dbReference>
<organism evidence="2 3">
    <name type="scientific">Alicyclobacillus fastidiosus</name>
    <dbReference type="NCBI Taxonomy" id="392011"/>
    <lineage>
        <taxon>Bacteria</taxon>
        <taxon>Bacillati</taxon>
        <taxon>Bacillota</taxon>
        <taxon>Bacilli</taxon>
        <taxon>Bacillales</taxon>
        <taxon>Alicyclobacillaceae</taxon>
        <taxon>Alicyclobacillus</taxon>
    </lineage>
</organism>
<name>A0ABY6ZDB1_9BACL</name>
<accession>A0ABY6ZDB1</accession>
<evidence type="ECO:0000256" key="1">
    <source>
        <dbReference type="SAM" id="MobiDB-lite"/>
    </source>
</evidence>
<dbReference type="RefSeq" id="WP_268004721.1">
    <property type="nucleotide sequence ID" value="NZ_BSUT01000001.1"/>
</dbReference>